<evidence type="ECO:0000313" key="2">
    <source>
        <dbReference type="EMBL" id="KAK3348170.1"/>
    </source>
</evidence>
<dbReference type="RefSeq" id="XP_062683252.1">
    <property type="nucleotide sequence ID" value="XM_062824493.1"/>
</dbReference>
<evidence type="ECO:0000313" key="3">
    <source>
        <dbReference type="Proteomes" id="UP001278500"/>
    </source>
</evidence>
<feature type="compositionally biased region" description="Low complexity" evidence="1">
    <location>
        <begin position="77"/>
        <end position="93"/>
    </location>
</feature>
<organism evidence="2 3">
    <name type="scientific">Neurospora tetraspora</name>
    <dbReference type="NCBI Taxonomy" id="94610"/>
    <lineage>
        <taxon>Eukaryota</taxon>
        <taxon>Fungi</taxon>
        <taxon>Dikarya</taxon>
        <taxon>Ascomycota</taxon>
        <taxon>Pezizomycotina</taxon>
        <taxon>Sordariomycetes</taxon>
        <taxon>Sordariomycetidae</taxon>
        <taxon>Sordariales</taxon>
        <taxon>Sordariaceae</taxon>
        <taxon>Neurospora</taxon>
    </lineage>
</organism>
<feature type="region of interest" description="Disordered" evidence="1">
    <location>
        <begin position="332"/>
        <end position="363"/>
    </location>
</feature>
<gene>
    <name evidence="2" type="ORF">B0H65DRAFT_424057</name>
</gene>
<comment type="caution">
    <text evidence="2">The sequence shown here is derived from an EMBL/GenBank/DDBJ whole genome shotgun (WGS) entry which is preliminary data.</text>
</comment>
<reference evidence="2" key="2">
    <citation type="submission" date="2023-06" db="EMBL/GenBank/DDBJ databases">
        <authorList>
            <consortium name="Lawrence Berkeley National Laboratory"/>
            <person name="Haridas S."/>
            <person name="Hensen N."/>
            <person name="Bonometti L."/>
            <person name="Westerberg I."/>
            <person name="Brannstrom I.O."/>
            <person name="Guillou S."/>
            <person name="Cros-Aarteil S."/>
            <person name="Calhoun S."/>
            <person name="Kuo A."/>
            <person name="Mondo S."/>
            <person name="Pangilinan J."/>
            <person name="Riley R."/>
            <person name="Labutti K."/>
            <person name="Andreopoulos B."/>
            <person name="Lipzen A."/>
            <person name="Chen C."/>
            <person name="Yanf M."/>
            <person name="Daum C."/>
            <person name="Ng V."/>
            <person name="Clum A."/>
            <person name="Steindorff A."/>
            <person name="Ohm R."/>
            <person name="Martin F."/>
            <person name="Silar P."/>
            <person name="Natvig D."/>
            <person name="Lalanne C."/>
            <person name="Gautier V."/>
            <person name="Ament-Velasquez S.L."/>
            <person name="Kruys A."/>
            <person name="Hutchinson M.I."/>
            <person name="Powell A.J."/>
            <person name="Barry K."/>
            <person name="Miller A.N."/>
            <person name="Grigoriev I.V."/>
            <person name="Debuchy R."/>
            <person name="Gladieux P."/>
            <person name="Thoren M.H."/>
            <person name="Johannesson H."/>
        </authorList>
    </citation>
    <scope>NUCLEOTIDE SEQUENCE</scope>
    <source>
        <strain evidence="2">CBS 560.94</strain>
    </source>
</reference>
<reference evidence="2" key="1">
    <citation type="journal article" date="2023" name="Mol. Phylogenet. Evol.">
        <title>Genome-scale phylogeny and comparative genomics of the fungal order Sordariales.</title>
        <authorList>
            <person name="Hensen N."/>
            <person name="Bonometti L."/>
            <person name="Westerberg I."/>
            <person name="Brannstrom I.O."/>
            <person name="Guillou S."/>
            <person name="Cros-Aarteil S."/>
            <person name="Calhoun S."/>
            <person name="Haridas S."/>
            <person name="Kuo A."/>
            <person name="Mondo S."/>
            <person name="Pangilinan J."/>
            <person name="Riley R."/>
            <person name="LaButti K."/>
            <person name="Andreopoulos B."/>
            <person name="Lipzen A."/>
            <person name="Chen C."/>
            <person name="Yan M."/>
            <person name="Daum C."/>
            <person name="Ng V."/>
            <person name="Clum A."/>
            <person name="Steindorff A."/>
            <person name="Ohm R.A."/>
            <person name="Martin F."/>
            <person name="Silar P."/>
            <person name="Natvig D.O."/>
            <person name="Lalanne C."/>
            <person name="Gautier V."/>
            <person name="Ament-Velasquez S.L."/>
            <person name="Kruys A."/>
            <person name="Hutchinson M.I."/>
            <person name="Powell A.J."/>
            <person name="Barry K."/>
            <person name="Miller A.N."/>
            <person name="Grigoriev I.V."/>
            <person name="Debuchy R."/>
            <person name="Gladieux P."/>
            <person name="Hiltunen Thoren M."/>
            <person name="Johannesson H."/>
        </authorList>
    </citation>
    <scope>NUCLEOTIDE SEQUENCE</scope>
    <source>
        <strain evidence="2">CBS 560.94</strain>
    </source>
</reference>
<feature type="compositionally biased region" description="Basic and acidic residues" evidence="1">
    <location>
        <begin position="495"/>
        <end position="505"/>
    </location>
</feature>
<feature type="region of interest" description="Disordered" evidence="1">
    <location>
        <begin position="475"/>
        <end position="505"/>
    </location>
</feature>
<name>A0AAE0MT36_9PEZI</name>
<sequence length="525" mass="58476">MGATLSQPFIPLPLRSIKIKSKRPRFRFRLRIRWKRKRTLPEIRALFPNPGHDRREYRESKLYDSSCTEGEERSPLSDSYTFTSASSSAVPTSPVAVAEKAPVLPNNTNNELQPRSQLSQTNDTFLKHTSKPEEDDQETEQDTSSDSDFPPLHRCPNPIISCSDADPDPIRFERPHTPPPWDTSLTGYGSVLEVSRPFRARRVFEHPLVEGHFWGNKGDDSGHYGVGGDLGGGGGPIVTEARRKMWRRLESGKGKGKGNVVNNKDKMKEQHRKIKSKGVEKSQKTINRMSEWRRWKPLPKYPACTGVAQRASTCAAAAAGDKAWIEEVVEEAEDQEYQGGDEKEEEDEEKDEDEEGEDDEDAEDLEEAIKRFLEIKIPVDLNSLRRLRTSFAGTGEHTTTTGSGTGEAAGGEAGEEDLEKAMEGEEGQLSPLVESLMFTDTDIEGFEFLFEEEDEGGGIWDSRIVVGVESGRVDGKGEVCKMNGPTGGFAGGDASRAEVSEEDTGHKVRRAFSATQRLSRWKEKK</sequence>
<dbReference type="AlphaFoldDB" id="A0AAE0MT36"/>
<feature type="region of interest" description="Disordered" evidence="1">
    <location>
        <begin position="47"/>
        <end position="93"/>
    </location>
</feature>
<feature type="region of interest" description="Disordered" evidence="1">
    <location>
        <begin position="392"/>
        <end position="431"/>
    </location>
</feature>
<dbReference type="Proteomes" id="UP001278500">
    <property type="component" value="Unassembled WGS sequence"/>
</dbReference>
<feature type="compositionally biased region" description="Low complexity" evidence="1">
    <location>
        <begin position="392"/>
        <end position="402"/>
    </location>
</feature>
<dbReference type="EMBL" id="JAUEPP010000003">
    <property type="protein sequence ID" value="KAK3348170.1"/>
    <property type="molecule type" value="Genomic_DNA"/>
</dbReference>
<protein>
    <submittedName>
        <fullName evidence="2">Uncharacterized protein</fullName>
    </submittedName>
</protein>
<proteinExistence type="predicted"/>
<feature type="compositionally biased region" description="Acidic residues" evidence="1">
    <location>
        <begin position="342"/>
        <end position="363"/>
    </location>
</feature>
<dbReference type="GeneID" id="87861647"/>
<keyword evidence="3" id="KW-1185">Reference proteome</keyword>
<feature type="compositionally biased region" description="Basic and acidic residues" evidence="1">
    <location>
        <begin position="51"/>
        <end position="62"/>
    </location>
</feature>
<accession>A0AAE0MT36</accession>
<feature type="compositionally biased region" description="Acidic residues" evidence="1">
    <location>
        <begin position="133"/>
        <end position="145"/>
    </location>
</feature>
<evidence type="ECO:0000256" key="1">
    <source>
        <dbReference type="SAM" id="MobiDB-lite"/>
    </source>
</evidence>
<feature type="compositionally biased region" description="Gly residues" evidence="1">
    <location>
        <begin position="403"/>
        <end position="412"/>
    </location>
</feature>
<feature type="region of interest" description="Disordered" evidence="1">
    <location>
        <begin position="127"/>
        <end position="161"/>
    </location>
</feature>